<feature type="transmembrane region" description="Helical" evidence="5">
    <location>
        <begin position="262"/>
        <end position="288"/>
    </location>
</feature>
<feature type="transmembrane region" description="Helical" evidence="5">
    <location>
        <begin position="193"/>
        <end position="212"/>
    </location>
</feature>
<gene>
    <name evidence="6" type="ORF">LS72_005080</name>
</gene>
<protein>
    <recommendedName>
        <fullName evidence="8">Type IV secretion system protein</fullName>
    </recommendedName>
</protein>
<evidence type="ECO:0000256" key="5">
    <source>
        <dbReference type="SAM" id="Phobius"/>
    </source>
</evidence>
<dbReference type="AlphaFoldDB" id="A0A4V6I6L5"/>
<keyword evidence="7" id="KW-1185">Reference proteome</keyword>
<evidence type="ECO:0000256" key="3">
    <source>
        <dbReference type="ARBA" id="ARBA00022989"/>
    </source>
</evidence>
<keyword evidence="4 5" id="KW-0472">Membrane</keyword>
<proteinExistence type="predicted"/>
<evidence type="ECO:0000256" key="4">
    <source>
        <dbReference type="ARBA" id="ARBA00023136"/>
    </source>
</evidence>
<dbReference type="EMBL" id="JRPC02000011">
    <property type="protein sequence ID" value="TLE15934.1"/>
    <property type="molecule type" value="Genomic_DNA"/>
</dbReference>
<dbReference type="Proteomes" id="UP000029920">
    <property type="component" value="Unassembled WGS sequence"/>
</dbReference>
<accession>A0A4V6I6L5</accession>
<organism evidence="6 7">
    <name type="scientific">Helicobacter apodemus</name>
    <dbReference type="NCBI Taxonomy" id="135569"/>
    <lineage>
        <taxon>Bacteria</taxon>
        <taxon>Pseudomonadati</taxon>
        <taxon>Campylobacterota</taxon>
        <taxon>Epsilonproteobacteria</taxon>
        <taxon>Campylobacterales</taxon>
        <taxon>Helicobacteraceae</taxon>
        <taxon>Helicobacter</taxon>
    </lineage>
</organism>
<dbReference type="GO" id="GO:0016020">
    <property type="term" value="C:membrane"/>
    <property type="evidence" value="ECO:0007669"/>
    <property type="project" value="UniProtKB-SubCell"/>
</dbReference>
<comment type="caution">
    <text evidence="6">The sequence shown here is derived from an EMBL/GenBank/DDBJ whole genome shotgun (WGS) entry which is preliminary data.</text>
</comment>
<dbReference type="GO" id="GO:0030255">
    <property type="term" value="P:protein secretion by the type IV secretion system"/>
    <property type="evidence" value="ECO:0007669"/>
    <property type="project" value="InterPro"/>
</dbReference>
<evidence type="ECO:0000313" key="6">
    <source>
        <dbReference type="EMBL" id="TLE15934.1"/>
    </source>
</evidence>
<feature type="transmembrane region" description="Helical" evidence="5">
    <location>
        <begin position="317"/>
        <end position="339"/>
    </location>
</feature>
<feature type="transmembrane region" description="Helical" evidence="5">
    <location>
        <begin position="66"/>
        <end position="84"/>
    </location>
</feature>
<evidence type="ECO:0000256" key="2">
    <source>
        <dbReference type="ARBA" id="ARBA00022692"/>
    </source>
</evidence>
<evidence type="ECO:0008006" key="8">
    <source>
        <dbReference type="Google" id="ProtNLM"/>
    </source>
</evidence>
<name>A0A4V6I6L5_9HELI</name>
<comment type="subcellular location">
    <subcellularLocation>
        <location evidence="1">Membrane</location>
        <topology evidence="1">Multi-pass membrane protein</topology>
    </subcellularLocation>
</comment>
<reference evidence="6 7" key="1">
    <citation type="journal article" date="2014" name="Genome Announc.">
        <title>Draft genome sequences of eight enterohepatic helicobacter species isolated from both laboratory and wild rodents.</title>
        <authorList>
            <person name="Sheh A."/>
            <person name="Shen Z."/>
            <person name="Fox J.G."/>
        </authorList>
    </citation>
    <scope>NUCLEOTIDE SEQUENCE [LARGE SCALE GENOMIC DNA]</scope>
    <source>
        <strain evidence="6 7">MIT-03-7007</strain>
    </source>
</reference>
<feature type="transmembrane region" description="Helical" evidence="5">
    <location>
        <begin position="161"/>
        <end position="184"/>
    </location>
</feature>
<keyword evidence="3 5" id="KW-1133">Transmembrane helix</keyword>
<evidence type="ECO:0000313" key="7">
    <source>
        <dbReference type="Proteomes" id="UP000029920"/>
    </source>
</evidence>
<feature type="transmembrane region" description="Helical" evidence="5">
    <location>
        <begin position="34"/>
        <end position="54"/>
    </location>
</feature>
<feature type="transmembrane region" description="Helical" evidence="5">
    <location>
        <begin position="224"/>
        <end position="241"/>
    </location>
</feature>
<dbReference type="Pfam" id="PF04610">
    <property type="entry name" value="TrbL"/>
    <property type="match status" value="1"/>
</dbReference>
<evidence type="ECO:0000256" key="1">
    <source>
        <dbReference type="ARBA" id="ARBA00004141"/>
    </source>
</evidence>
<dbReference type="RefSeq" id="WP_138155138.1">
    <property type="nucleotide sequence ID" value="NZ_JRPC02000011.1"/>
</dbReference>
<sequence>MGRESAKGLFESLFGQLHEVASNLISMIYSAEQVIFFNGLAYSLIGLIAIFWLIKRLHKGGIDKEDAYQALIWIVIVSIIYVIMGNEGAYYEFLNLLDLPINYVSAITAQSFGNTDFATSFGNGIDTLNNGISAIYESLFKYFEGQGKGFLFDDPTFLTTIYTIIYMFFWGIMWLTYMILILAITSICIVTKFMATIILSIAPIVIPCLMMNQLRGYFFSWLKLYLSYSMYAPIAMIIGNFPMKALEKVELIPDNTSQLTQIIASFTFIFFKPISLMIVAIIAIMVLVKVPSWVNQILGTQNDDAVGLAPLKAVGSAITTGAMTGGAGLIAGAGIKASLGKGMASMLPMGQTATKLYDSFKKGGGISNGKTSAISDFFK</sequence>
<keyword evidence="2 5" id="KW-0812">Transmembrane</keyword>
<dbReference type="InterPro" id="IPR007688">
    <property type="entry name" value="Conjugal_tfr_TrbL/VirB6"/>
</dbReference>